<dbReference type="PANTHER" id="PTHR11070:SF2">
    <property type="entry name" value="ATP-DEPENDENT DNA HELICASE SRS2"/>
    <property type="match status" value="1"/>
</dbReference>
<dbReference type="PROSITE" id="PS51198">
    <property type="entry name" value="UVRD_HELICASE_ATP_BIND"/>
    <property type="match status" value="1"/>
</dbReference>
<dbReference type="CDD" id="cd17932">
    <property type="entry name" value="DEXQc_UvrD"/>
    <property type="match status" value="1"/>
</dbReference>
<dbReference type="InterPro" id="IPR027417">
    <property type="entry name" value="P-loop_NTPase"/>
</dbReference>
<dbReference type="Gene3D" id="1.10.486.10">
    <property type="entry name" value="PCRA, domain 4"/>
    <property type="match status" value="2"/>
</dbReference>
<feature type="domain" description="UvrD-like helicase C-terminal" evidence="14">
    <location>
        <begin position="312"/>
        <end position="735"/>
    </location>
</feature>
<proteinExistence type="inferred from homology"/>
<dbReference type="InterPro" id="IPR013986">
    <property type="entry name" value="DExx_box_DNA_helicase_dom_sf"/>
</dbReference>
<comment type="caution">
    <text evidence="15">The sequence shown here is derived from an EMBL/GenBank/DDBJ whole genome shotgun (WGS) entry which is preliminary data.</text>
</comment>
<dbReference type="CDD" id="cd18807">
    <property type="entry name" value="SF1_C_UvrD"/>
    <property type="match status" value="1"/>
</dbReference>
<evidence type="ECO:0000256" key="8">
    <source>
        <dbReference type="ARBA" id="ARBA00034617"/>
    </source>
</evidence>
<evidence type="ECO:0000313" key="16">
    <source>
        <dbReference type="Proteomes" id="UP001165063"/>
    </source>
</evidence>
<feature type="region of interest" description="Disordered" evidence="12">
    <location>
        <begin position="674"/>
        <end position="698"/>
    </location>
</feature>
<accession>A0A9W6YXP7</accession>
<organism evidence="15 16">
    <name type="scientific">Ambrosiozyma monospora</name>
    <name type="common">Yeast</name>
    <name type="synonym">Endomycopsis monosporus</name>
    <dbReference type="NCBI Taxonomy" id="43982"/>
    <lineage>
        <taxon>Eukaryota</taxon>
        <taxon>Fungi</taxon>
        <taxon>Dikarya</taxon>
        <taxon>Ascomycota</taxon>
        <taxon>Saccharomycotina</taxon>
        <taxon>Pichiomycetes</taxon>
        <taxon>Pichiales</taxon>
        <taxon>Pichiaceae</taxon>
        <taxon>Ambrosiozyma</taxon>
    </lineage>
</organism>
<comment type="catalytic activity">
    <reaction evidence="8">
        <text>Couples ATP hydrolysis with the unwinding of duplex DNA by translocating in the 3'-5' direction.</text>
        <dbReference type="EC" id="5.6.2.4"/>
    </reaction>
</comment>
<dbReference type="GO" id="GO:0003677">
    <property type="term" value="F:DNA binding"/>
    <property type="evidence" value="ECO:0007669"/>
    <property type="project" value="UniProtKB-KW"/>
</dbReference>
<keyword evidence="5 11" id="KW-0067">ATP-binding</keyword>
<keyword evidence="16" id="KW-1185">Reference proteome</keyword>
<keyword evidence="3 11" id="KW-0378">Hydrolase</keyword>
<evidence type="ECO:0000256" key="11">
    <source>
        <dbReference type="PROSITE-ProRule" id="PRU00560"/>
    </source>
</evidence>
<evidence type="ECO:0000256" key="3">
    <source>
        <dbReference type="ARBA" id="ARBA00022801"/>
    </source>
</evidence>
<feature type="region of interest" description="Disordered" evidence="12">
    <location>
        <begin position="842"/>
        <end position="944"/>
    </location>
</feature>
<evidence type="ECO:0000259" key="13">
    <source>
        <dbReference type="PROSITE" id="PS51198"/>
    </source>
</evidence>
<dbReference type="GO" id="GO:0005634">
    <property type="term" value="C:nucleus"/>
    <property type="evidence" value="ECO:0007669"/>
    <property type="project" value="TreeGrafter"/>
</dbReference>
<dbReference type="InterPro" id="IPR000212">
    <property type="entry name" value="DNA_helicase_UvrD/REP"/>
</dbReference>
<keyword evidence="4 11" id="KW-0347">Helicase</keyword>
<feature type="compositionally biased region" description="Polar residues" evidence="12">
    <location>
        <begin position="847"/>
        <end position="867"/>
    </location>
</feature>
<keyword evidence="6" id="KW-0238">DNA-binding</keyword>
<dbReference type="Proteomes" id="UP001165063">
    <property type="component" value="Unassembled WGS sequence"/>
</dbReference>
<feature type="compositionally biased region" description="Polar residues" evidence="12">
    <location>
        <begin position="896"/>
        <end position="920"/>
    </location>
</feature>
<evidence type="ECO:0000256" key="1">
    <source>
        <dbReference type="ARBA" id="ARBA00009922"/>
    </source>
</evidence>
<dbReference type="SUPFAM" id="SSF52540">
    <property type="entry name" value="P-loop containing nucleoside triphosphate hydrolases"/>
    <property type="match status" value="1"/>
</dbReference>
<keyword evidence="7" id="KW-0413">Isomerase</keyword>
<reference evidence="15" key="1">
    <citation type="submission" date="2023-04" db="EMBL/GenBank/DDBJ databases">
        <title>Ambrosiozyma monospora NBRC 1965.</title>
        <authorList>
            <person name="Ichikawa N."/>
            <person name="Sato H."/>
            <person name="Tonouchi N."/>
        </authorList>
    </citation>
    <scope>NUCLEOTIDE SEQUENCE</scope>
    <source>
        <strain evidence="15">NBRC 1965</strain>
    </source>
</reference>
<evidence type="ECO:0000256" key="5">
    <source>
        <dbReference type="ARBA" id="ARBA00022840"/>
    </source>
</evidence>
<evidence type="ECO:0000256" key="6">
    <source>
        <dbReference type="ARBA" id="ARBA00023125"/>
    </source>
</evidence>
<evidence type="ECO:0000256" key="4">
    <source>
        <dbReference type="ARBA" id="ARBA00022806"/>
    </source>
</evidence>
<evidence type="ECO:0000313" key="15">
    <source>
        <dbReference type="EMBL" id="GMG25517.1"/>
    </source>
</evidence>
<dbReference type="GO" id="GO:0016787">
    <property type="term" value="F:hydrolase activity"/>
    <property type="evidence" value="ECO:0007669"/>
    <property type="project" value="UniProtKB-UniRule"/>
</dbReference>
<dbReference type="EC" id="5.6.2.4" evidence="9"/>
<evidence type="ECO:0000256" key="2">
    <source>
        <dbReference type="ARBA" id="ARBA00022741"/>
    </source>
</evidence>
<dbReference type="OrthoDB" id="1470711at2759"/>
<dbReference type="EMBL" id="BSXU01001261">
    <property type="protein sequence ID" value="GMG25517.1"/>
    <property type="molecule type" value="Genomic_DNA"/>
</dbReference>
<dbReference type="GO" id="GO:0043138">
    <property type="term" value="F:3'-5' DNA helicase activity"/>
    <property type="evidence" value="ECO:0007669"/>
    <property type="project" value="UniProtKB-EC"/>
</dbReference>
<protein>
    <recommendedName>
        <fullName evidence="9">DNA 3'-5' helicase</fullName>
        <ecNumber evidence="9">5.6.2.4</ecNumber>
    </recommendedName>
</protein>
<feature type="compositionally biased region" description="Acidic residues" evidence="12">
    <location>
        <begin position="684"/>
        <end position="698"/>
    </location>
</feature>
<dbReference type="Pfam" id="PF13361">
    <property type="entry name" value="UvrD_C"/>
    <property type="match status" value="2"/>
</dbReference>
<comment type="similarity">
    <text evidence="1">Belongs to the helicase family. UvrD subfamily.</text>
</comment>
<dbReference type="GO" id="GO:0000725">
    <property type="term" value="P:recombinational repair"/>
    <property type="evidence" value="ECO:0007669"/>
    <property type="project" value="TreeGrafter"/>
</dbReference>
<sequence>MDIDDNGSTYADLYQDLNESQQRALLAPTNCVLQVLAGPGTGKTKLLTAKVAYLLLHEKIKPQNLLVTTFTKKAANEMKDRLSKVLEPYRVDIRRLFIGTFHSICYRLLRNHGGQIGLMTNSLKIIDTTDSDNLLKKILEDKDLGTDGDLDVHKRGQGLKVKAKDIKFFKNCISKFKSKNKYPSEVMTRGKADAIFLDVYDEYQRVLVKFNFIDFDDCLLYTSKLLTNNPGLASQFDCVLVDEFQDTNFVQMDLMYRLAYKNHLTIVGDPDQSIYGFRYAEANNIELMRKRYERRGIPVQRVKLDQNYRSTANILDFSEKMISAVINPREEKALQSNLPPELNVPIYLTTANGDADEAKQVADDIIRLVKDEEKFGYNDIAVLIRMSRSSHAFQKAFVKAGIPHRVVRGSAFWDLVEIKLTISYLRVISSDFDWIGYRTALLSLDGFGDKKAELIDKDMEKLYKKNENVDVYSYITKMANKKTKLGKTLQEFLNIVDQSRDILQKDTQHDSNSGCTSKIPIKERLIKVFELILSSSDICHKITMKKVGTKRNDQEVVDATKKEIQTNLNELKQMLTEFDPQNNILLDEFLQQNESQLDLKSNDDEIQIDEELSTSINLSVPDVASDRYSDSDSDIEEIDFIPVVKKMRNVSSNNHLSFISSNTVSSIKSEDFIEVEKGSTNENENIDDEDEDEQELDPNDFLSSFLDSVYLFEQASNERTGTPQVVISTIHAAKGLEWPAVFIPCLHDGSIPSFFAVRMEGSSEGSEAMDEERRCFYVALTRAKEMLFLSYSTFSNTGYPAVKSRFLEGVEDLVYVIKRQAEGTEKRGRQFFQSSAKLMVNGRQNRRNISGSRPNKNGFTTANGNYINATAASQANQQQRRPRAPQRTPRAKPKPNSNEPSTNNITYTQGPTQNSTQTQGGRPPPRKRRKLGMGHPKGPIRPMF</sequence>
<feature type="compositionally biased region" description="Low complexity" evidence="12">
    <location>
        <begin position="868"/>
        <end position="879"/>
    </location>
</feature>
<evidence type="ECO:0000256" key="7">
    <source>
        <dbReference type="ARBA" id="ARBA00023235"/>
    </source>
</evidence>
<dbReference type="InterPro" id="IPR014017">
    <property type="entry name" value="DNA_helicase_UvrD-like_C"/>
</dbReference>
<name>A0A9W6YXP7_AMBMO</name>
<feature type="compositionally biased region" description="Basic residues" evidence="12">
    <location>
        <begin position="880"/>
        <end position="893"/>
    </location>
</feature>
<dbReference type="Pfam" id="PF00580">
    <property type="entry name" value="UvrD-helicase"/>
    <property type="match status" value="1"/>
</dbReference>
<dbReference type="AlphaFoldDB" id="A0A9W6YXP7"/>
<evidence type="ECO:0000256" key="9">
    <source>
        <dbReference type="ARBA" id="ARBA00034808"/>
    </source>
</evidence>
<keyword evidence="2 11" id="KW-0547">Nucleotide-binding</keyword>
<feature type="binding site" evidence="11">
    <location>
        <begin position="37"/>
        <end position="44"/>
    </location>
    <ligand>
        <name>ATP</name>
        <dbReference type="ChEBI" id="CHEBI:30616"/>
    </ligand>
</feature>
<dbReference type="InterPro" id="IPR014016">
    <property type="entry name" value="UvrD-like_ATP-bd"/>
</dbReference>
<dbReference type="Gene3D" id="3.40.50.300">
    <property type="entry name" value="P-loop containing nucleotide triphosphate hydrolases"/>
    <property type="match status" value="3"/>
</dbReference>
<evidence type="ECO:0000259" key="14">
    <source>
        <dbReference type="PROSITE" id="PS51217"/>
    </source>
</evidence>
<dbReference type="Gene3D" id="1.10.10.160">
    <property type="match status" value="1"/>
</dbReference>
<evidence type="ECO:0000256" key="10">
    <source>
        <dbReference type="ARBA" id="ARBA00048988"/>
    </source>
</evidence>
<evidence type="ECO:0000256" key="12">
    <source>
        <dbReference type="SAM" id="MobiDB-lite"/>
    </source>
</evidence>
<comment type="catalytic activity">
    <reaction evidence="10">
        <text>ATP + H2O = ADP + phosphate + H(+)</text>
        <dbReference type="Rhea" id="RHEA:13065"/>
        <dbReference type="ChEBI" id="CHEBI:15377"/>
        <dbReference type="ChEBI" id="CHEBI:15378"/>
        <dbReference type="ChEBI" id="CHEBI:30616"/>
        <dbReference type="ChEBI" id="CHEBI:43474"/>
        <dbReference type="ChEBI" id="CHEBI:456216"/>
        <dbReference type="EC" id="5.6.2.4"/>
    </reaction>
</comment>
<dbReference type="PROSITE" id="PS51217">
    <property type="entry name" value="UVRD_HELICASE_CTER"/>
    <property type="match status" value="1"/>
</dbReference>
<feature type="domain" description="UvrD-like helicase ATP-binding" evidence="13">
    <location>
        <begin position="16"/>
        <end position="311"/>
    </location>
</feature>
<gene>
    <name evidence="15" type="ORF">Amon01_000311700</name>
</gene>
<dbReference type="GO" id="GO:0005524">
    <property type="term" value="F:ATP binding"/>
    <property type="evidence" value="ECO:0007669"/>
    <property type="project" value="UniProtKB-UniRule"/>
</dbReference>
<dbReference type="PANTHER" id="PTHR11070">
    <property type="entry name" value="UVRD / RECB / PCRA DNA HELICASE FAMILY MEMBER"/>
    <property type="match status" value="1"/>
</dbReference>